<evidence type="ECO:0000259" key="12">
    <source>
        <dbReference type="Pfam" id="PF02823"/>
    </source>
</evidence>
<dbReference type="GO" id="GO:0045259">
    <property type="term" value="C:proton-transporting ATP synthase complex"/>
    <property type="evidence" value="ECO:0007669"/>
    <property type="project" value="UniProtKB-KW"/>
</dbReference>
<dbReference type="InterPro" id="IPR001469">
    <property type="entry name" value="ATP_synth_F1_dsu/esu"/>
</dbReference>
<dbReference type="GO" id="GO:0005886">
    <property type="term" value="C:plasma membrane"/>
    <property type="evidence" value="ECO:0007669"/>
    <property type="project" value="UniProtKB-SubCell"/>
</dbReference>
<dbReference type="CDD" id="cd12152">
    <property type="entry name" value="F1-ATPase_delta"/>
    <property type="match status" value="1"/>
</dbReference>
<dbReference type="Pfam" id="PF02823">
    <property type="entry name" value="ATP-synt_DE_N"/>
    <property type="match status" value="1"/>
</dbReference>
<dbReference type="PANTHER" id="PTHR13822">
    <property type="entry name" value="ATP SYNTHASE DELTA/EPSILON CHAIN"/>
    <property type="match status" value="1"/>
</dbReference>
<evidence type="ECO:0000256" key="9">
    <source>
        <dbReference type="RuleBase" id="RU003656"/>
    </source>
</evidence>
<reference evidence="13 14" key="1">
    <citation type="journal article" date="2016" name="Nat. Commun.">
        <title>Thousands of microbial genomes shed light on interconnected biogeochemical processes in an aquifer system.</title>
        <authorList>
            <person name="Anantharaman K."/>
            <person name="Brown C.T."/>
            <person name="Hug L.A."/>
            <person name="Sharon I."/>
            <person name="Castelle C.J."/>
            <person name="Probst A.J."/>
            <person name="Thomas B.C."/>
            <person name="Singh A."/>
            <person name="Wilkins M.J."/>
            <person name="Karaoz U."/>
            <person name="Brodie E.L."/>
            <person name="Williams K.H."/>
            <person name="Hubbard S.S."/>
            <person name="Banfield J.F."/>
        </authorList>
    </citation>
    <scope>NUCLEOTIDE SEQUENCE [LARGE SCALE GENOMIC DNA]</scope>
</reference>
<evidence type="ECO:0000313" key="14">
    <source>
        <dbReference type="Proteomes" id="UP000178783"/>
    </source>
</evidence>
<dbReference type="Gene3D" id="2.60.15.10">
    <property type="entry name" value="F0F1 ATP synthase delta/epsilon subunit, N-terminal"/>
    <property type="match status" value="1"/>
</dbReference>
<comment type="function">
    <text evidence="8">Produces ATP from ADP in the presence of a proton gradient across the membrane.</text>
</comment>
<evidence type="ECO:0000256" key="2">
    <source>
        <dbReference type="ARBA" id="ARBA00005712"/>
    </source>
</evidence>
<dbReference type="GO" id="GO:0005524">
    <property type="term" value="F:ATP binding"/>
    <property type="evidence" value="ECO:0007669"/>
    <property type="project" value="UniProtKB-UniRule"/>
</dbReference>
<evidence type="ECO:0000256" key="5">
    <source>
        <dbReference type="ARBA" id="ARBA00023136"/>
    </source>
</evidence>
<dbReference type="STRING" id="1797989.A3H66_01460"/>
<dbReference type="Pfam" id="PF00401">
    <property type="entry name" value="ATP-synt_DE"/>
    <property type="match status" value="1"/>
</dbReference>
<keyword evidence="3 8" id="KW-0813">Transport</keyword>
<dbReference type="PANTHER" id="PTHR13822:SF10">
    <property type="entry name" value="ATP SYNTHASE EPSILON CHAIN, CHLOROPLASTIC"/>
    <property type="match status" value="1"/>
</dbReference>
<organism evidence="13 14">
    <name type="scientific">Candidatus Falkowbacteria bacterium RIFCSPLOWO2_02_FULL_45_21</name>
    <dbReference type="NCBI Taxonomy" id="1797989"/>
    <lineage>
        <taxon>Bacteria</taxon>
        <taxon>Candidatus Falkowiibacteriota</taxon>
    </lineage>
</organism>
<evidence type="ECO:0000256" key="6">
    <source>
        <dbReference type="ARBA" id="ARBA00023196"/>
    </source>
</evidence>
<dbReference type="GO" id="GO:0046933">
    <property type="term" value="F:proton-transporting ATP synthase activity, rotational mechanism"/>
    <property type="evidence" value="ECO:0007669"/>
    <property type="project" value="UniProtKB-UniRule"/>
</dbReference>
<comment type="subunit">
    <text evidence="8 9">F-type ATPases have 2 components, CF(1) - the catalytic core - and CF(0) - the membrane proton channel. CF(1) has five subunits: alpha(3), beta(3), gamma(1), delta(1), epsilon(1). CF(0) has three main subunits: a, b and c.</text>
</comment>
<evidence type="ECO:0000256" key="8">
    <source>
        <dbReference type="HAMAP-Rule" id="MF_00530"/>
    </source>
</evidence>
<dbReference type="GO" id="GO:0012505">
    <property type="term" value="C:endomembrane system"/>
    <property type="evidence" value="ECO:0007669"/>
    <property type="project" value="UniProtKB-SubCell"/>
</dbReference>
<evidence type="ECO:0000256" key="3">
    <source>
        <dbReference type="ARBA" id="ARBA00022448"/>
    </source>
</evidence>
<comment type="subcellular location">
    <subcellularLocation>
        <location evidence="8">Cell membrane</location>
        <topology evidence="8">Peripheral membrane protein</topology>
    </subcellularLocation>
    <subcellularLocation>
        <location evidence="1">Endomembrane system</location>
        <topology evidence="1">Peripheral membrane protein</topology>
    </subcellularLocation>
</comment>
<proteinExistence type="inferred from homology"/>
<evidence type="ECO:0000256" key="1">
    <source>
        <dbReference type="ARBA" id="ARBA00004184"/>
    </source>
</evidence>
<dbReference type="InterPro" id="IPR036771">
    <property type="entry name" value="ATPsynth_dsu/esu_N"/>
</dbReference>
<comment type="similarity">
    <text evidence="2 8 9">Belongs to the ATPase epsilon chain family.</text>
</comment>
<dbReference type="Proteomes" id="UP000178783">
    <property type="component" value="Unassembled WGS sequence"/>
</dbReference>
<accession>A0A1F5SB54</accession>
<dbReference type="SUPFAM" id="SSF51344">
    <property type="entry name" value="Epsilon subunit of F1F0-ATP synthase N-terminal domain"/>
    <property type="match status" value="1"/>
</dbReference>
<dbReference type="InterPro" id="IPR020546">
    <property type="entry name" value="ATP_synth_F1_dsu/esu_N"/>
</dbReference>
<keyword evidence="5 8" id="KW-0472">Membrane</keyword>
<keyword evidence="8" id="KW-1003">Cell membrane</keyword>
<evidence type="ECO:0000259" key="11">
    <source>
        <dbReference type="Pfam" id="PF00401"/>
    </source>
</evidence>
<evidence type="ECO:0000256" key="10">
    <source>
        <dbReference type="SAM" id="Coils"/>
    </source>
</evidence>
<gene>
    <name evidence="8" type="primary">atpC</name>
    <name evidence="13" type="ORF">A3H66_01460</name>
</gene>
<evidence type="ECO:0000256" key="4">
    <source>
        <dbReference type="ARBA" id="ARBA00023065"/>
    </source>
</evidence>
<feature type="domain" description="ATP synthase F1 complex delta/epsilon subunit N-terminal" evidence="12">
    <location>
        <begin position="6"/>
        <end position="85"/>
    </location>
</feature>
<feature type="coiled-coil region" evidence="10">
    <location>
        <begin position="71"/>
        <end position="116"/>
    </location>
</feature>
<name>A0A1F5SB54_9BACT</name>
<evidence type="ECO:0000256" key="7">
    <source>
        <dbReference type="ARBA" id="ARBA00023310"/>
    </source>
</evidence>
<keyword evidence="8" id="KW-0375">Hydrogen ion transport</keyword>
<dbReference type="NCBIfam" id="TIGR01216">
    <property type="entry name" value="ATP_synt_epsi"/>
    <property type="match status" value="1"/>
</dbReference>
<dbReference type="AlphaFoldDB" id="A0A1F5SB54"/>
<feature type="domain" description="ATP synthase epsilon subunit C-terminal" evidence="11">
    <location>
        <begin position="89"/>
        <end position="135"/>
    </location>
</feature>
<dbReference type="HAMAP" id="MF_00530">
    <property type="entry name" value="ATP_synth_epsil_bac"/>
    <property type="match status" value="1"/>
</dbReference>
<comment type="caution">
    <text evidence="13">The sequence shown here is derived from an EMBL/GenBank/DDBJ whole genome shotgun (WGS) entry which is preliminary data.</text>
</comment>
<keyword evidence="6 8" id="KW-0139">CF(1)</keyword>
<dbReference type="EMBL" id="MFFW01000042">
    <property type="protein sequence ID" value="OGF23960.1"/>
    <property type="molecule type" value="Genomic_DNA"/>
</dbReference>
<dbReference type="InterPro" id="IPR020547">
    <property type="entry name" value="ATP_synth_F1_esu_C"/>
</dbReference>
<sequence length="145" mass="16404">MFDKFIQFEIVTPKRVVLKDEILQITLPTRAGEITVLPNHIPLVSSLVPGVVHVKKKNGEDEVISISGGFLEVLKDKVVILADTAERAEEIDLARAEEGRRRAEELKQQARAGERVNFAEINAALERELARTKAVKRWRKLKNLE</sequence>
<protein>
    <recommendedName>
        <fullName evidence="8">ATP synthase epsilon chain</fullName>
    </recommendedName>
    <alternativeName>
        <fullName evidence="8">ATP synthase F1 sector epsilon subunit</fullName>
    </alternativeName>
    <alternativeName>
        <fullName evidence="8">F-ATPase epsilon subunit</fullName>
    </alternativeName>
</protein>
<evidence type="ECO:0000313" key="13">
    <source>
        <dbReference type="EMBL" id="OGF23960.1"/>
    </source>
</evidence>
<keyword evidence="10" id="KW-0175">Coiled coil</keyword>
<keyword evidence="7 8" id="KW-0066">ATP synthesis</keyword>
<keyword evidence="4 8" id="KW-0406">Ion transport</keyword>